<accession>A0A8X6Q1H1</accession>
<dbReference type="Proteomes" id="UP000887013">
    <property type="component" value="Unassembled WGS sequence"/>
</dbReference>
<dbReference type="SUPFAM" id="SSF54695">
    <property type="entry name" value="POZ domain"/>
    <property type="match status" value="1"/>
</dbReference>
<sequence length="481" mass="55532">MDDENEKCFLFKWSVENFRFLPREQIKSPVFCVETIDSFTTWQLEMRYVELFAKDRFILELHRADDGIHSIEVRYEFFLFQASRVVSSGVRKEVFSPGARHMHTLDARRESDFPGDTVMVGCKMWETMEQDGRCFAKTRIGIQRRSFDWTVKRLRALIFYEKDTYHISRPSGATDIATLHLFVDLEENIGVDLVPGSGNLVFKFKLCILDATGNTEQISEKVHKYSSLVMQSVYFPHRFARNELIAKRDQYLPDDVLTLRCECIYPTGNQSSEIESIAYGYITSSEAADDAKKTESPKKNFKSLYCEQLFCDTALKTRTGTFPVHKGVLCIHSATFKTMFTAEGMDECVTIEDLSDATVQRMLLFMYTYELEDLPWESACELYDAAGKYQILLLKEKCSSFLAAHLSESPSRVCQALVLAEKHRDEDLKKKLQNYIDGYSFYVALFESEAWHDLMKSDINLAAEITSNNLTNTGSKRRRLR</sequence>
<reference evidence="2" key="1">
    <citation type="submission" date="2020-08" db="EMBL/GenBank/DDBJ databases">
        <title>Multicomponent nature underlies the extraordinary mechanical properties of spider dragline silk.</title>
        <authorList>
            <person name="Kono N."/>
            <person name="Nakamura H."/>
            <person name="Mori M."/>
            <person name="Yoshida Y."/>
            <person name="Ohtoshi R."/>
            <person name="Malay A.D."/>
            <person name="Moran D.A.P."/>
            <person name="Tomita M."/>
            <person name="Numata K."/>
            <person name="Arakawa K."/>
        </authorList>
    </citation>
    <scope>NUCLEOTIDE SEQUENCE</scope>
</reference>
<name>A0A8X6Q1H1_NEPPI</name>
<dbReference type="Gene3D" id="3.30.710.10">
    <property type="entry name" value="Potassium Channel Kv1.1, Chain A"/>
    <property type="match status" value="1"/>
</dbReference>
<dbReference type="PROSITE" id="PS50097">
    <property type="entry name" value="BTB"/>
    <property type="match status" value="1"/>
</dbReference>
<comment type="caution">
    <text evidence="2">The sequence shown here is derived from an EMBL/GenBank/DDBJ whole genome shotgun (WGS) entry which is preliminary data.</text>
</comment>
<dbReference type="SMART" id="SM00225">
    <property type="entry name" value="BTB"/>
    <property type="match status" value="1"/>
</dbReference>
<dbReference type="OrthoDB" id="7624723at2759"/>
<organism evidence="2 3">
    <name type="scientific">Nephila pilipes</name>
    <name type="common">Giant wood spider</name>
    <name type="synonym">Nephila maculata</name>
    <dbReference type="NCBI Taxonomy" id="299642"/>
    <lineage>
        <taxon>Eukaryota</taxon>
        <taxon>Metazoa</taxon>
        <taxon>Ecdysozoa</taxon>
        <taxon>Arthropoda</taxon>
        <taxon>Chelicerata</taxon>
        <taxon>Arachnida</taxon>
        <taxon>Araneae</taxon>
        <taxon>Araneomorphae</taxon>
        <taxon>Entelegynae</taxon>
        <taxon>Araneoidea</taxon>
        <taxon>Nephilidae</taxon>
        <taxon>Nephila</taxon>
    </lineage>
</organism>
<dbReference type="PANTHER" id="PTHR24413">
    <property type="entry name" value="SPECKLE-TYPE POZ PROTEIN"/>
    <property type="match status" value="1"/>
</dbReference>
<evidence type="ECO:0000313" key="3">
    <source>
        <dbReference type="Proteomes" id="UP000887013"/>
    </source>
</evidence>
<dbReference type="EMBL" id="BMAW01075134">
    <property type="protein sequence ID" value="GFT95199.1"/>
    <property type="molecule type" value="Genomic_DNA"/>
</dbReference>
<dbReference type="SUPFAM" id="SSF49599">
    <property type="entry name" value="TRAF domain-like"/>
    <property type="match status" value="1"/>
</dbReference>
<dbReference type="AlphaFoldDB" id="A0A8X6Q1H1"/>
<dbReference type="Pfam" id="PF00651">
    <property type="entry name" value="BTB"/>
    <property type="match status" value="1"/>
</dbReference>
<dbReference type="CDD" id="cd18186">
    <property type="entry name" value="BTB_POZ_ZBTB_KLHL-like"/>
    <property type="match status" value="1"/>
</dbReference>
<gene>
    <name evidence="2" type="primary">Tdpoz1_36</name>
    <name evidence="2" type="ORF">NPIL_543151</name>
</gene>
<protein>
    <submittedName>
        <fullName evidence="2">TD and POZ domain-containing protein 1</fullName>
    </submittedName>
</protein>
<dbReference type="InterPro" id="IPR011333">
    <property type="entry name" value="SKP1/BTB/POZ_sf"/>
</dbReference>
<keyword evidence="3" id="KW-1185">Reference proteome</keyword>
<dbReference type="InterPro" id="IPR000210">
    <property type="entry name" value="BTB/POZ_dom"/>
</dbReference>
<evidence type="ECO:0000313" key="2">
    <source>
        <dbReference type="EMBL" id="GFT95199.1"/>
    </source>
</evidence>
<proteinExistence type="predicted"/>
<feature type="domain" description="BTB" evidence="1">
    <location>
        <begin position="311"/>
        <end position="375"/>
    </location>
</feature>
<dbReference type="Gene3D" id="1.25.40.420">
    <property type="match status" value="1"/>
</dbReference>
<evidence type="ECO:0000259" key="1">
    <source>
        <dbReference type="PROSITE" id="PS50097"/>
    </source>
</evidence>